<dbReference type="PANTHER" id="PTHR23359">
    <property type="entry name" value="NUCLEOTIDE KINASE"/>
    <property type="match status" value="1"/>
</dbReference>
<evidence type="ECO:0000313" key="9">
    <source>
        <dbReference type="EMBL" id="CAE0471486.1"/>
    </source>
</evidence>
<dbReference type="EMBL" id="HBIO01021224">
    <property type="protein sequence ID" value="CAE0471486.1"/>
    <property type="molecule type" value="Transcribed_RNA"/>
</dbReference>
<dbReference type="EMBL" id="HBIO01021222">
    <property type="protein sequence ID" value="CAE0471484.1"/>
    <property type="molecule type" value="Transcribed_RNA"/>
</dbReference>
<dbReference type="PROSITE" id="PS50222">
    <property type="entry name" value="EF_HAND_2"/>
    <property type="match status" value="1"/>
</dbReference>
<feature type="region of interest" description="Disordered" evidence="6">
    <location>
        <begin position="381"/>
        <end position="412"/>
    </location>
</feature>
<dbReference type="GO" id="GO:0019205">
    <property type="term" value="F:nucleobase-containing compound kinase activity"/>
    <property type="evidence" value="ECO:0007669"/>
    <property type="project" value="InterPro"/>
</dbReference>
<dbReference type="HAMAP" id="MF_00235">
    <property type="entry name" value="Adenylate_kinase_Adk"/>
    <property type="match status" value="1"/>
</dbReference>
<dbReference type="InterPro" id="IPR011992">
    <property type="entry name" value="EF-hand-dom_pair"/>
</dbReference>
<evidence type="ECO:0000256" key="6">
    <source>
        <dbReference type="SAM" id="MobiDB-lite"/>
    </source>
</evidence>
<dbReference type="InterPro" id="IPR000850">
    <property type="entry name" value="Adenylat/UMP-CMP_kin"/>
</dbReference>
<dbReference type="SUPFAM" id="SSF52540">
    <property type="entry name" value="P-loop containing nucleoside triphosphate hydrolases"/>
    <property type="match status" value="1"/>
</dbReference>
<keyword evidence="4" id="KW-0106">Calcium</keyword>
<evidence type="ECO:0000259" key="7">
    <source>
        <dbReference type="PROSITE" id="PS50222"/>
    </source>
</evidence>
<evidence type="ECO:0000313" key="8">
    <source>
        <dbReference type="EMBL" id="CAE0471484.1"/>
    </source>
</evidence>
<keyword evidence="2" id="KW-0547">Nucleotide-binding</keyword>
<accession>A0A6S8X584</accession>
<sequence length="434" mass="47593">MKLTSTSISRIDRGVGKILIGRASPSCNRITSSRHFNCSPTTIRSAPLIATIATGKYQIQPQTVLRPPTSTRRYFKTSSSNESTSSALGPRKTEHASLTDAAMTDLFRQFSESLDNNQVNTDSNEEVLTMGGIRQLLESIGERPDEETLESMFKSADLNNDGVLQLDEFLSASDYVLGGAPARIIIVVGGPGSGKGILCARLAEECGVTHVSGGDLLRDEVKRGTQLGKQCEEIMNGGGLVSSAVMTTLIRKHMQSLPGQRILLDGFPRSVENAHDFIELMGTPEVALHLECDDTILMERIIKRGEQAKDDVNGEGARSDDNFDTALQRLRTFHKYHKPTMDWLRGQHVPIVHLDCSGTPKNVWNQLLAIGRLMRPVAQINGGSPLEKGRENADLNNAFPLPPPPPGDDRSESIFQELNCRLTSDTKDGIYRDR</sequence>
<evidence type="ECO:0000313" key="10">
    <source>
        <dbReference type="EMBL" id="CAE0471488.1"/>
    </source>
</evidence>
<proteinExistence type="inferred from homology"/>
<dbReference type="InterPro" id="IPR018247">
    <property type="entry name" value="EF_Hand_1_Ca_BS"/>
</dbReference>
<feature type="domain" description="EF-hand" evidence="7">
    <location>
        <begin position="144"/>
        <end position="179"/>
    </location>
</feature>
<dbReference type="GO" id="GO:0005509">
    <property type="term" value="F:calcium ion binding"/>
    <property type="evidence" value="ECO:0007669"/>
    <property type="project" value="InterPro"/>
</dbReference>
<dbReference type="PROSITE" id="PS00113">
    <property type="entry name" value="ADENYLATE_KINASE"/>
    <property type="match status" value="1"/>
</dbReference>
<dbReference type="GO" id="GO:0006139">
    <property type="term" value="P:nucleobase-containing compound metabolic process"/>
    <property type="evidence" value="ECO:0007669"/>
    <property type="project" value="InterPro"/>
</dbReference>
<dbReference type="PRINTS" id="PR00094">
    <property type="entry name" value="ADENYLTKNASE"/>
</dbReference>
<evidence type="ECO:0000256" key="3">
    <source>
        <dbReference type="ARBA" id="ARBA00022777"/>
    </source>
</evidence>
<dbReference type="InterPro" id="IPR027417">
    <property type="entry name" value="P-loop_NTPase"/>
</dbReference>
<dbReference type="CDD" id="cd01428">
    <property type="entry name" value="ADK"/>
    <property type="match status" value="1"/>
</dbReference>
<feature type="compositionally biased region" description="Low complexity" evidence="6">
    <location>
        <begin position="77"/>
        <end position="86"/>
    </location>
</feature>
<dbReference type="EMBL" id="HBIO01021226">
    <property type="protein sequence ID" value="CAE0471488.1"/>
    <property type="molecule type" value="Transcribed_RNA"/>
</dbReference>
<organism evidence="10">
    <name type="scientific">Chaetoceros debilis</name>
    <dbReference type="NCBI Taxonomy" id="122233"/>
    <lineage>
        <taxon>Eukaryota</taxon>
        <taxon>Sar</taxon>
        <taxon>Stramenopiles</taxon>
        <taxon>Ochrophyta</taxon>
        <taxon>Bacillariophyta</taxon>
        <taxon>Coscinodiscophyceae</taxon>
        <taxon>Chaetocerotophycidae</taxon>
        <taxon>Chaetocerotales</taxon>
        <taxon>Chaetocerotaceae</taxon>
        <taxon>Chaetoceros</taxon>
    </lineage>
</organism>
<protein>
    <recommendedName>
        <fullName evidence="7">EF-hand domain-containing protein</fullName>
    </recommendedName>
</protein>
<dbReference type="Gene3D" id="3.40.50.300">
    <property type="entry name" value="P-loop containing nucleotide triphosphate hydrolases"/>
    <property type="match status" value="1"/>
</dbReference>
<keyword evidence="1 5" id="KW-0808">Transferase</keyword>
<name>A0A6S8X584_9STRA</name>
<dbReference type="AlphaFoldDB" id="A0A6S8X584"/>
<feature type="region of interest" description="Disordered" evidence="6">
    <location>
        <begin position="68"/>
        <end position="95"/>
    </location>
</feature>
<reference evidence="10" key="1">
    <citation type="submission" date="2021-01" db="EMBL/GenBank/DDBJ databases">
        <authorList>
            <person name="Corre E."/>
            <person name="Pelletier E."/>
            <person name="Niang G."/>
            <person name="Scheremetjew M."/>
            <person name="Finn R."/>
            <person name="Kale V."/>
            <person name="Holt S."/>
            <person name="Cochrane G."/>
            <person name="Meng A."/>
            <person name="Brown T."/>
            <person name="Cohen L."/>
        </authorList>
    </citation>
    <scope>NUCLEOTIDE SEQUENCE</scope>
    <source>
        <strain evidence="10">MM31A-1</strain>
    </source>
</reference>
<dbReference type="SUPFAM" id="SSF47473">
    <property type="entry name" value="EF-hand"/>
    <property type="match status" value="1"/>
</dbReference>
<evidence type="ECO:0000256" key="4">
    <source>
        <dbReference type="ARBA" id="ARBA00022837"/>
    </source>
</evidence>
<dbReference type="Pfam" id="PF00406">
    <property type="entry name" value="ADK"/>
    <property type="match status" value="1"/>
</dbReference>
<evidence type="ECO:0000256" key="5">
    <source>
        <dbReference type="RuleBase" id="RU003330"/>
    </source>
</evidence>
<dbReference type="InterPro" id="IPR002048">
    <property type="entry name" value="EF_hand_dom"/>
</dbReference>
<dbReference type="GO" id="GO:0005524">
    <property type="term" value="F:ATP binding"/>
    <property type="evidence" value="ECO:0007669"/>
    <property type="project" value="InterPro"/>
</dbReference>
<dbReference type="Gene3D" id="1.10.238.10">
    <property type="entry name" value="EF-hand"/>
    <property type="match status" value="1"/>
</dbReference>
<dbReference type="PROSITE" id="PS00018">
    <property type="entry name" value="EF_HAND_1"/>
    <property type="match status" value="1"/>
</dbReference>
<comment type="similarity">
    <text evidence="5">Belongs to the adenylate kinase family.</text>
</comment>
<gene>
    <name evidence="8" type="ORF">CDEB00056_LOCUS16337</name>
    <name evidence="9" type="ORF">CDEB00056_LOCUS16339</name>
    <name evidence="10" type="ORF">CDEB00056_LOCUS16341</name>
</gene>
<dbReference type="InterPro" id="IPR033690">
    <property type="entry name" value="Adenylat_kinase_CS"/>
</dbReference>
<dbReference type="CDD" id="cd00051">
    <property type="entry name" value="EFh"/>
    <property type="match status" value="1"/>
</dbReference>
<evidence type="ECO:0000256" key="2">
    <source>
        <dbReference type="ARBA" id="ARBA00022741"/>
    </source>
</evidence>
<evidence type="ECO:0000256" key="1">
    <source>
        <dbReference type="ARBA" id="ARBA00022679"/>
    </source>
</evidence>
<keyword evidence="3 5" id="KW-0418">Kinase</keyword>